<comment type="caution">
    <text evidence="1">The sequence shown here is derived from an EMBL/GenBank/DDBJ whole genome shotgun (WGS) entry which is preliminary data.</text>
</comment>
<dbReference type="InterPro" id="IPR009051">
    <property type="entry name" value="Helical_ferredxn"/>
</dbReference>
<sequence length="57" mass="6538">MHKEARLDALIAEGGIQECGNAQNCREVCPKEIPLTTHIAAMNKETTKYSFRRWFTK</sequence>
<organism evidence="1 2">
    <name type="scientific">Dehalobacterium formicoaceticum</name>
    <dbReference type="NCBI Taxonomy" id="51515"/>
    <lineage>
        <taxon>Bacteria</taxon>
        <taxon>Bacillati</taxon>
        <taxon>Bacillota</taxon>
        <taxon>Clostridia</taxon>
        <taxon>Eubacteriales</taxon>
        <taxon>Peptococcaceae</taxon>
        <taxon>Dehalobacterium</taxon>
    </lineage>
</organism>
<evidence type="ECO:0000313" key="1">
    <source>
        <dbReference type="EMBL" id="MCR6546815.1"/>
    </source>
</evidence>
<dbReference type="Proteomes" id="UP001524944">
    <property type="component" value="Unassembled WGS sequence"/>
</dbReference>
<protein>
    <recommendedName>
        <fullName evidence="3">Succinate dehydrogenase iron-sulfur subunit</fullName>
    </recommendedName>
</protein>
<evidence type="ECO:0000313" key="2">
    <source>
        <dbReference type="Proteomes" id="UP001524944"/>
    </source>
</evidence>
<gene>
    <name evidence="1" type="ORF">NVS47_15065</name>
</gene>
<reference evidence="1 2" key="1">
    <citation type="submission" date="2022-08" db="EMBL/GenBank/DDBJ databases">
        <title>Proteogenomics of the novel Dehalobacterium formicoaceticum strain EZ94 highlights a key role of methyltransferases during anaerobic dichloromethane degradation.</title>
        <authorList>
            <person name="Wasmund K."/>
        </authorList>
    </citation>
    <scope>NUCLEOTIDE SEQUENCE [LARGE SCALE GENOMIC DNA]</scope>
    <source>
        <strain evidence="1 2">EZ94</strain>
    </source>
</reference>
<keyword evidence="2" id="KW-1185">Reference proteome</keyword>
<proteinExistence type="predicted"/>
<dbReference type="RefSeq" id="WP_198306546.1">
    <property type="nucleotide sequence ID" value="NZ_CP022121.1"/>
</dbReference>
<dbReference type="Gene3D" id="1.10.1060.10">
    <property type="entry name" value="Alpha-helical ferredoxin"/>
    <property type="match status" value="1"/>
</dbReference>
<evidence type="ECO:0008006" key="3">
    <source>
        <dbReference type="Google" id="ProtNLM"/>
    </source>
</evidence>
<dbReference type="EMBL" id="JANPWE010000011">
    <property type="protein sequence ID" value="MCR6546815.1"/>
    <property type="molecule type" value="Genomic_DNA"/>
</dbReference>
<accession>A0ABT1Y7E8</accession>
<name>A0ABT1Y7E8_9FIRM</name>
<dbReference type="SUPFAM" id="SSF46548">
    <property type="entry name" value="alpha-helical ferredoxin"/>
    <property type="match status" value="1"/>
</dbReference>